<dbReference type="FunFam" id="3.40.50.40:FF:000003">
    <property type="entry name" value="L-asparaginase 2"/>
    <property type="match status" value="1"/>
</dbReference>
<dbReference type="SFLD" id="SFLDS00057">
    <property type="entry name" value="Glutaminase/Asparaginase"/>
    <property type="match status" value="1"/>
</dbReference>
<feature type="active site" description="O-isoaspartyl threonine intermediate" evidence="5">
    <location>
        <position position="19"/>
    </location>
</feature>
<comment type="catalytic activity">
    <reaction evidence="4">
        <text>L-asparagine + H2O = L-aspartate + NH4(+)</text>
        <dbReference type="Rhea" id="RHEA:21016"/>
        <dbReference type="ChEBI" id="CHEBI:15377"/>
        <dbReference type="ChEBI" id="CHEBI:28938"/>
        <dbReference type="ChEBI" id="CHEBI:29991"/>
        <dbReference type="ChEBI" id="CHEBI:58048"/>
        <dbReference type="EC" id="3.5.1.1"/>
    </reaction>
</comment>
<dbReference type="FunFam" id="3.40.50.1170:FF:000001">
    <property type="entry name" value="L-asparaginase 2"/>
    <property type="match status" value="1"/>
</dbReference>
<gene>
    <name evidence="11" type="ORF">FC86_GL000316</name>
</gene>
<evidence type="ECO:0000259" key="9">
    <source>
        <dbReference type="Pfam" id="PF00710"/>
    </source>
</evidence>
<evidence type="ECO:0000256" key="5">
    <source>
        <dbReference type="PIRSR" id="PIRSR001220-1"/>
    </source>
</evidence>
<dbReference type="EC" id="3.5.1.1" evidence="2"/>
<dbReference type="InterPro" id="IPR027473">
    <property type="entry name" value="L-asparaginase_C"/>
</dbReference>
<dbReference type="PANTHER" id="PTHR11707:SF28">
    <property type="entry name" value="60 KDA LYSOPHOSPHOLIPASE"/>
    <property type="match status" value="1"/>
</dbReference>
<keyword evidence="12" id="KW-1185">Reference proteome</keyword>
<feature type="binding site" evidence="6">
    <location>
        <begin position="94"/>
        <end position="95"/>
    </location>
    <ligand>
        <name>substrate</name>
    </ligand>
</feature>
<evidence type="ECO:0000256" key="2">
    <source>
        <dbReference type="ARBA" id="ARBA00012920"/>
    </source>
</evidence>
<dbReference type="InterPro" id="IPR027475">
    <property type="entry name" value="Asparaginase/glutaminase_AS2"/>
</dbReference>
<keyword evidence="3" id="KW-0378">Hydrolase</keyword>
<dbReference type="SUPFAM" id="SSF53774">
    <property type="entry name" value="Glutaminase/Asparaginase"/>
    <property type="match status" value="1"/>
</dbReference>
<protein>
    <recommendedName>
        <fullName evidence="2">asparaginase</fullName>
        <ecNumber evidence="2">3.5.1.1</ecNumber>
    </recommendedName>
</protein>
<dbReference type="STRING" id="1423744.FC86_GL000316"/>
<feature type="active site" evidence="7">
    <location>
        <position position="19"/>
    </location>
</feature>
<comment type="caution">
    <text evidence="11">The sequence shown here is derived from an EMBL/GenBank/DDBJ whole genome shotgun (WGS) entry which is preliminary data.</text>
</comment>
<dbReference type="Proteomes" id="UP000051378">
    <property type="component" value="Unassembled WGS sequence"/>
</dbReference>
<dbReference type="PANTHER" id="PTHR11707">
    <property type="entry name" value="L-ASPARAGINASE"/>
    <property type="match status" value="1"/>
</dbReference>
<dbReference type="InterPro" id="IPR027474">
    <property type="entry name" value="L-asparaginase_N"/>
</dbReference>
<dbReference type="EMBL" id="AYZL01000016">
    <property type="protein sequence ID" value="KRN04219.1"/>
    <property type="molecule type" value="Genomic_DNA"/>
</dbReference>
<name>A0A0R2DM08_9LACO</name>
<organism evidence="11 12">
    <name type="scientific">Holzapfeliella floricola DSM 23037 = JCM 16512</name>
    <dbReference type="NCBI Taxonomy" id="1423744"/>
    <lineage>
        <taxon>Bacteria</taxon>
        <taxon>Bacillati</taxon>
        <taxon>Bacillota</taxon>
        <taxon>Bacilli</taxon>
        <taxon>Lactobacillales</taxon>
        <taxon>Lactobacillaceae</taxon>
        <taxon>Holzapfeliella</taxon>
    </lineage>
</organism>
<dbReference type="PATRIC" id="fig|1423744.4.peg.323"/>
<dbReference type="SMART" id="SM00870">
    <property type="entry name" value="Asparaginase"/>
    <property type="match status" value="1"/>
</dbReference>
<evidence type="ECO:0000313" key="12">
    <source>
        <dbReference type="Proteomes" id="UP000051378"/>
    </source>
</evidence>
<dbReference type="InterPro" id="IPR020827">
    <property type="entry name" value="Asparaginase/glutaminase_AS1"/>
</dbReference>
<dbReference type="GO" id="GO:0004067">
    <property type="term" value="F:asparaginase activity"/>
    <property type="evidence" value="ECO:0007669"/>
    <property type="project" value="UniProtKB-UniRule"/>
</dbReference>
<dbReference type="Gene3D" id="3.40.50.40">
    <property type="match status" value="1"/>
</dbReference>
<dbReference type="Gene3D" id="3.40.50.1170">
    <property type="entry name" value="L-asparaginase, N-terminal domain"/>
    <property type="match status" value="1"/>
</dbReference>
<evidence type="ECO:0000259" key="10">
    <source>
        <dbReference type="Pfam" id="PF17763"/>
    </source>
</evidence>
<dbReference type="PROSITE" id="PS00917">
    <property type="entry name" value="ASN_GLN_ASE_2"/>
    <property type="match status" value="1"/>
</dbReference>
<proteinExistence type="inferred from homology"/>
<dbReference type="PROSITE" id="PS51732">
    <property type="entry name" value="ASN_GLN_ASE_3"/>
    <property type="match status" value="1"/>
</dbReference>
<dbReference type="AlphaFoldDB" id="A0A0R2DM08"/>
<comment type="similarity">
    <text evidence="1">Belongs to the asparaginase 1 family.</text>
</comment>
<evidence type="ECO:0000313" key="11">
    <source>
        <dbReference type="EMBL" id="KRN04219.1"/>
    </source>
</evidence>
<reference evidence="11 12" key="1">
    <citation type="journal article" date="2015" name="Genome Announc.">
        <title>Expanding the biotechnology potential of lactobacilli through comparative genomics of 213 strains and associated genera.</title>
        <authorList>
            <person name="Sun Z."/>
            <person name="Harris H.M."/>
            <person name="McCann A."/>
            <person name="Guo C."/>
            <person name="Argimon S."/>
            <person name="Zhang W."/>
            <person name="Yang X."/>
            <person name="Jeffery I.B."/>
            <person name="Cooney J.C."/>
            <person name="Kagawa T.F."/>
            <person name="Liu W."/>
            <person name="Song Y."/>
            <person name="Salvetti E."/>
            <person name="Wrobel A."/>
            <person name="Rasinkangas P."/>
            <person name="Parkhill J."/>
            <person name="Rea M.C."/>
            <person name="O'Sullivan O."/>
            <person name="Ritari J."/>
            <person name="Douillard F.P."/>
            <person name="Paul Ross R."/>
            <person name="Yang R."/>
            <person name="Briner A.E."/>
            <person name="Felis G.E."/>
            <person name="de Vos W.M."/>
            <person name="Barrangou R."/>
            <person name="Klaenhammer T.R."/>
            <person name="Caufield P.W."/>
            <person name="Cui Y."/>
            <person name="Zhang H."/>
            <person name="O'Toole P.W."/>
        </authorList>
    </citation>
    <scope>NUCLEOTIDE SEQUENCE [LARGE SCALE GENOMIC DNA]</scope>
    <source>
        <strain evidence="11 12">DSM 23037</strain>
    </source>
</reference>
<dbReference type="PRINTS" id="PR00139">
    <property type="entry name" value="ASNGLNASE"/>
</dbReference>
<dbReference type="GO" id="GO:0006528">
    <property type="term" value="P:asparagine metabolic process"/>
    <property type="evidence" value="ECO:0007669"/>
    <property type="project" value="InterPro"/>
</dbReference>
<evidence type="ECO:0000256" key="7">
    <source>
        <dbReference type="PROSITE-ProRule" id="PRU10099"/>
    </source>
</evidence>
<dbReference type="Pfam" id="PF00710">
    <property type="entry name" value="Asparaginase"/>
    <property type="match status" value="1"/>
</dbReference>
<dbReference type="InterPro" id="IPR037152">
    <property type="entry name" value="L-asparaginase_N_sf"/>
</dbReference>
<evidence type="ECO:0000256" key="6">
    <source>
        <dbReference type="PIRSR" id="PIRSR001220-2"/>
    </source>
</evidence>
<evidence type="ECO:0000256" key="4">
    <source>
        <dbReference type="ARBA" id="ARBA00049366"/>
    </source>
</evidence>
<feature type="domain" description="Asparaginase/glutaminase C-terminal" evidence="10">
    <location>
        <begin position="213"/>
        <end position="325"/>
    </location>
</feature>
<feature type="active site" evidence="8">
    <location>
        <position position="94"/>
    </location>
</feature>
<dbReference type="PIRSF" id="PIRSF001220">
    <property type="entry name" value="L-ASNase_gatD"/>
    <property type="match status" value="1"/>
</dbReference>
<dbReference type="Pfam" id="PF17763">
    <property type="entry name" value="Asparaginase_C"/>
    <property type="match status" value="1"/>
</dbReference>
<dbReference type="InterPro" id="IPR040919">
    <property type="entry name" value="Asparaginase_C"/>
</dbReference>
<dbReference type="InterPro" id="IPR004550">
    <property type="entry name" value="AsnASE_II"/>
</dbReference>
<dbReference type="InterPro" id="IPR036152">
    <property type="entry name" value="Asp/glu_Ase-like_sf"/>
</dbReference>
<sequence length="332" mass="36363">MVKGVLQMKKILVLHTGGTISMSENEAGEVIQNEENPLLKLTHHFDFEIDLVVEDIFNLPSPHIAPQHMLQLKNRIQKAVNEEKIDGVVITHGTDTLEETAYFLDLTLPNNLPVVLTGAMRSSNEIGSDGLHNFQSAILTAASDNAKDKGVLIVMNDEVHTARYVTKTHTTNVATFRTPTFGPIGLISKNHVLFFQELIAQTTADVNELTEEVFLVKAYAGMSPLQFELLDHPKTKGVVIEALGAGNLPPQTLPAIQKLLDKNIPIVLVSRCFNGIAEDVYHYIGGGVELKEMGVIFCRGLNGQKARIKLLIGLSAGMHNQELAEFVNNATS</sequence>
<feature type="domain" description="L-asparaginase N-terminal" evidence="9">
    <location>
        <begin position="10"/>
        <end position="198"/>
    </location>
</feature>
<evidence type="ECO:0000256" key="8">
    <source>
        <dbReference type="PROSITE-ProRule" id="PRU10100"/>
    </source>
</evidence>
<dbReference type="CDD" id="cd08964">
    <property type="entry name" value="L-asparaginase_II"/>
    <property type="match status" value="1"/>
</dbReference>
<accession>A0A0R2DM08</accession>
<dbReference type="PROSITE" id="PS00144">
    <property type="entry name" value="ASN_GLN_ASE_1"/>
    <property type="match status" value="1"/>
</dbReference>
<dbReference type="InterPro" id="IPR006034">
    <property type="entry name" value="Asparaginase/glutaminase-like"/>
</dbReference>
<evidence type="ECO:0000256" key="3">
    <source>
        <dbReference type="ARBA" id="ARBA00022801"/>
    </source>
</evidence>
<dbReference type="PIRSF" id="PIRSF500176">
    <property type="entry name" value="L_ASNase"/>
    <property type="match status" value="1"/>
</dbReference>
<feature type="binding site" evidence="6">
    <location>
        <position position="61"/>
    </location>
    <ligand>
        <name>substrate</name>
    </ligand>
</feature>
<evidence type="ECO:0000256" key="1">
    <source>
        <dbReference type="ARBA" id="ARBA00010518"/>
    </source>
</evidence>